<dbReference type="AlphaFoldDB" id="A0A059C535"/>
<gene>
    <name evidence="1" type="ORF">EUGRSUZ_E01824</name>
</gene>
<protein>
    <submittedName>
        <fullName evidence="1">Uncharacterized protein</fullName>
    </submittedName>
</protein>
<dbReference type="EMBL" id="KK198757">
    <property type="protein sequence ID" value="KCW73354.1"/>
    <property type="molecule type" value="Genomic_DNA"/>
</dbReference>
<organism evidence="1">
    <name type="scientific">Eucalyptus grandis</name>
    <name type="common">Flooded gum</name>
    <dbReference type="NCBI Taxonomy" id="71139"/>
    <lineage>
        <taxon>Eukaryota</taxon>
        <taxon>Viridiplantae</taxon>
        <taxon>Streptophyta</taxon>
        <taxon>Embryophyta</taxon>
        <taxon>Tracheophyta</taxon>
        <taxon>Spermatophyta</taxon>
        <taxon>Magnoliopsida</taxon>
        <taxon>eudicotyledons</taxon>
        <taxon>Gunneridae</taxon>
        <taxon>Pentapetalae</taxon>
        <taxon>rosids</taxon>
        <taxon>malvids</taxon>
        <taxon>Myrtales</taxon>
        <taxon>Myrtaceae</taxon>
        <taxon>Myrtoideae</taxon>
        <taxon>Eucalypteae</taxon>
        <taxon>Eucalyptus</taxon>
    </lineage>
</organism>
<evidence type="ECO:0000313" key="1">
    <source>
        <dbReference type="EMBL" id="KCW73354.1"/>
    </source>
</evidence>
<sequence>MQLFISWYSILIVSIYAEKLLLRCKTFKMPDERKYHGSCFASLQTTFDSHPFIMPCMIQTTGRQSDQRFTREVLQSCGYIHMTRRRRIIMSRSGLAAMVHPDM</sequence>
<proteinExistence type="predicted"/>
<accession>A0A059C535</accession>
<reference evidence="1" key="1">
    <citation type="submission" date="2013-07" db="EMBL/GenBank/DDBJ databases">
        <title>The genome of Eucalyptus grandis.</title>
        <authorList>
            <person name="Schmutz J."/>
            <person name="Hayes R."/>
            <person name="Myburg A."/>
            <person name="Tuskan G."/>
            <person name="Grattapaglia D."/>
            <person name="Rokhsar D.S."/>
        </authorList>
    </citation>
    <scope>NUCLEOTIDE SEQUENCE</scope>
    <source>
        <tissue evidence="1">Leaf extractions</tissue>
    </source>
</reference>
<dbReference type="InParanoid" id="A0A059C535"/>
<name>A0A059C535_EUCGR</name>
<dbReference type="Gramene" id="KCW73354">
    <property type="protein sequence ID" value="KCW73354"/>
    <property type="gene ID" value="EUGRSUZ_E01824"/>
</dbReference>